<evidence type="ECO:0000313" key="1">
    <source>
        <dbReference type="EMBL" id="QEY62515.1"/>
    </source>
</evidence>
<dbReference type="EMBL" id="CP043311">
    <property type="protein sequence ID" value="QEY62515.1"/>
    <property type="molecule type" value="Genomic_DNA"/>
</dbReference>
<name>A0A5J6QL77_9GAMM</name>
<gene>
    <name evidence="1" type="ORF">FXN65_10665</name>
</gene>
<proteinExistence type="predicted"/>
<dbReference type="AlphaFoldDB" id="A0A5J6QL77"/>
<dbReference type="Proteomes" id="UP000327179">
    <property type="component" value="Chromosome"/>
</dbReference>
<dbReference type="KEGG" id="plal:FXN65_10665"/>
<sequence>MSLNLANMPKDDRQVIEDEKARLFEFWQLNLERAKGEAGRIWLEKDRRKGKWQDWAAEQIDALNPPEYQSMVKRELARMG</sequence>
<evidence type="ECO:0000313" key="2">
    <source>
        <dbReference type="Proteomes" id="UP000327179"/>
    </source>
</evidence>
<keyword evidence="2" id="KW-1185">Reference proteome</keyword>
<protein>
    <submittedName>
        <fullName evidence="1">Uncharacterized protein</fullName>
    </submittedName>
</protein>
<reference evidence="1 2" key="1">
    <citation type="submission" date="2019-08" db="EMBL/GenBank/DDBJ databases">
        <title>Whole-genome Sequencing of e-waste polymer degrading bacterium Pseudomonas sp. strain PE08.</title>
        <authorList>
            <person name="Kirdat K."/>
            <person name="Debbarma P."/>
            <person name="Narawade N."/>
            <person name="Suyal D."/>
            <person name="Thorat V."/>
            <person name="Shouche Y."/>
            <person name="Goel R."/>
            <person name="Yadav A."/>
        </authorList>
    </citation>
    <scope>NUCLEOTIDE SEQUENCE [LARGE SCALE GENOMIC DNA]</scope>
    <source>
        <strain evidence="1 2">PE08</strain>
    </source>
</reference>
<dbReference type="RefSeq" id="WP_151133170.1">
    <property type="nucleotide sequence ID" value="NZ_CP043311.1"/>
</dbReference>
<accession>A0A5J6QL77</accession>
<organism evidence="1 2">
    <name type="scientific">Metapseudomonas lalkuanensis</name>
    <dbReference type="NCBI Taxonomy" id="2604832"/>
    <lineage>
        <taxon>Bacteria</taxon>
        <taxon>Pseudomonadati</taxon>
        <taxon>Pseudomonadota</taxon>
        <taxon>Gammaproteobacteria</taxon>
        <taxon>Pseudomonadales</taxon>
        <taxon>Pseudomonadaceae</taxon>
        <taxon>Metapseudomonas</taxon>
    </lineage>
</organism>